<evidence type="ECO:0000256" key="4">
    <source>
        <dbReference type="ARBA" id="ARBA00022777"/>
    </source>
</evidence>
<dbReference type="InterPro" id="IPR036457">
    <property type="entry name" value="PPM-type-like_dom_sf"/>
</dbReference>
<name>A0A7S0I7J6_MICPS</name>
<accession>A0A7S0I7J6</accession>
<organism evidence="10">
    <name type="scientific">Micromonas pusilla</name>
    <name type="common">Picoplanktonic green alga</name>
    <name type="synonym">Chromulina pusilla</name>
    <dbReference type="NCBI Taxonomy" id="38833"/>
    <lineage>
        <taxon>Eukaryota</taxon>
        <taxon>Viridiplantae</taxon>
        <taxon>Chlorophyta</taxon>
        <taxon>Mamiellophyceae</taxon>
        <taxon>Mamiellales</taxon>
        <taxon>Mamiellaceae</taxon>
        <taxon>Micromonas</taxon>
    </lineage>
</organism>
<dbReference type="CDD" id="cd00143">
    <property type="entry name" value="PP2Cc"/>
    <property type="match status" value="1"/>
</dbReference>
<dbReference type="InterPro" id="IPR008271">
    <property type="entry name" value="Ser/Thr_kinase_AS"/>
</dbReference>
<keyword evidence="3 6" id="KW-0547">Nucleotide-binding</keyword>
<dbReference type="SMART" id="SM00220">
    <property type="entry name" value="S_TKc"/>
    <property type="match status" value="1"/>
</dbReference>
<keyword evidence="1" id="KW-0723">Serine/threonine-protein kinase</keyword>
<dbReference type="Gene3D" id="3.60.40.10">
    <property type="entry name" value="PPM-type phosphatase domain"/>
    <property type="match status" value="1"/>
</dbReference>
<protein>
    <submittedName>
        <fullName evidence="10">Uncharacterized protein</fullName>
    </submittedName>
</protein>
<keyword evidence="2" id="KW-0808">Transferase</keyword>
<dbReference type="SUPFAM" id="SSF81606">
    <property type="entry name" value="PP2C-like"/>
    <property type="match status" value="1"/>
</dbReference>
<evidence type="ECO:0000256" key="7">
    <source>
        <dbReference type="SAM" id="MobiDB-lite"/>
    </source>
</evidence>
<dbReference type="InterPro" id="IPR001932">
    <property type="entry name" value="PPM-type_phosphatase-like_dom"/>
</dbReference>
<feature type="compositionally biased region" description="Low complexity" evidence="7">
    <location>
        <begin position="399"/>
        <end position="425"/>
    </location>
</feature>
<feature type="domain" description="PPM-type phosphatase" evidence="9">
    <location>
        <begin position="41"/>
        <end position="377"/>
    </location>
</feature>
<feature type="compositionally biased region" description="Basic and acidic residues" evidence="7">
    <location>
        <begin position="1055"/>
        <end position="1072"/>
    </location>
</feature>
<keyword evidence="5 6" id="KW-0067">ATP-binding</keyword>
<dbReference type="InterPro" id="IPR017441">
    <property type="entry name" value="Protein_kinase_ATP_BS"/>
</dbReference>
<dbReference type="AlphaFoldDB" id="A0A7S0I7J6"/>
<dbReference type="PROSITE" id="PS00107">
    <property type="entry name" value="PROTEIN_KINASE_ATP"/>
    <property type="match status" value="1"/>
</dbReference>
<dbReference type="PROSITE" id="PS00108">
    <property type="entry name" value="PROTEIN_KINASE_ST"/>
    <property type="match status" value="1"/>
</dbReference>
<dbReference type="InterPro" id="IPR011009">
    <property type="entry name" value="Kinase-like_dom_sf"/>
</dbReference>
<evidence type="ECO:0000256" key="3">
    <source>
        <dbReference type="ARBA" id="ARBA00022741"/>
    </source>
</evidence>
<dbReference type="SMART" id="SM00332">
    <property type="entry name" value="PP2Cc"/>
    <property type="match status" value="1"/>
</dbReference>
<feature type="compositionally biased region" description="Gly residues" evidence="7">
    <location>
        <begin position="1121"/>
        <end position="1134"/>
    </location>
</feature>
<dbReference type="PROSITE" id="PS50011">
    <property type="entry name" value="PROTEIN_KINASE_DOM"/>
    <property type="match status" value="1"/>
</dbReference>
<dbReference type="Pfam" id="PF00069">
    <property type="entry name" value="Pkinase"/>
    <property type="match status" value="1"/>
</dbReference>
<evidence type="ECO:0000256" key="1">
    <source>
        <dbReference type="ARBA" id="ARBA00022527"/>
    </source>
</evidence>
<feature type="compositionally biased region" description="Basic and acidic residues" evidence="7">
    <location>
        <begin position="521"/>
        <end position="534"/>
    </location>
</feature>
<feature type="binding site" evidence="6">
    <location>
        <position position="624"/>
    </location>
    <ligand>
        <name>ATP</name>
        <dbReference type="ChEBI" id="CHEBI:30616"/>
    </ligand>
</feature>
<dbReference type="PROSITE" id="PS51746">
    <property type="entry name" value="PPM_2"/>
    <property type="match status" value="1"/>
</dbReference>
<feature type="region of interest" description="Disordered" evidence="7">
    <location>
        <begin position="388"/>
        <end position="450"/>
    </location>
</feature>
<feature type="domain" description="Protein kinase" evidence="8">
    <location>
        <begin position="587"/>
        <end position="864"/>
    </location>
</feature>
<dbReference type="GO" id="GO:0005524">
    <property type="term" value="F:ATP binding"/>
    <property type="evidence" value="ECO:0007669"/>
    <property type="project" value="UniProtKB-UniRule"/>
</dbReference>
<evidence type="ECO:0000259" key="9">
    <source>
        <dbReference type="PROSITE" id="PS51746"/>
    </source>
</evidence>
<feature type="region of interest" description="Disordered" evidence="7">
    <location>
        <begin position="1047"/>
        <end position="1090"/>
    </location>
</feature>
<dbReference type="InterPro" id="IPR050205">
    <property type="entry name" value="CDPK_Ser/Thr_kinases"/>
</dbReference>
<evidence type="ECO:0000256" key="5">
    <source>
        <dbReference type="ARBA" id="ARBA00022840"/>
    </source>
</evidence>
<proteinExistence type="predicted"/>
<feature type="compositionally biased region" description="Acidic residues" evidence="7">
    <location>
        <begin position="510"/>
        <end position="520"/>
    </location>
</feature>
<feature type="compositionally biased region" description="Low complexity" evidence="7">
    <location>
        <begin position="916"/>
        <end position="927"/>
    </location>
</feature>
<sequence length="1170" mass="123890">MPREHRVIGFEGGGGPGECSYAVQMAPLKHEDRFLAEHNVDAALARSRYGQQPAMVGRKPTTTYHDNDTGDLAGCFGVFDGHVNASASSYVERHMLRALLDQGADGRGAVLETCCTDAFRQVESSYRKMGAASPQSSLAKPDPKRRTAAVGGRRSSACLPRCLFSNAAAANAAADAGYGAIEGGTTACVALLQMLPWGADPRVDVVVANAGDSGALLVYDRERGRLAAEDDDDAPSAVYRMPRTKWLTRCHSPDDPLEAKRLTDAGARLGRMRREGKEVGPMRSYPGGYAVSRAIGDFDAPHVVCTPEVKRLRAPAEGCVLVVASDGIWNVVSEDACGDIVRESAPCVKTAAERIMEAALGTERVLHDDATVVVVRVPPTAELLDEKLRRREEVDEASEVAASAQVEAARQGPSTSTGTAAASTSEPVPRKSWTRRLSVGGGGTKSQIEKLRAEMEDDITVRRGRVSLDETSSDGSTHRTYAKMDGLNAIEGLGLKDGSVNGSVKGDSNKDEDDEDDENDSASKGEEEPRDFRNQKMRSLEDRGENDAGLVHGCLAFLCCGGGGGAHSATVGFDDVKGDGRNLHDDYDVGGLLGRGSYGSVRQCTLRVIPSKATAEHLKPRAVKSIASNGSRYSAAIIRDEVDTMLAVSGRHPNLPTVYDVYEKRHEGVAPGTTVHVVNIVTEQYAGGDLLEGIARRMRFTVSDFEAIALQLLGATSFLHNVGVVHRDIKPDNIMLRRRWYEDVPPQIVLLDFGGAAFARGANKTKLRGSVGTKFYSAPEVVAGEEYGAKADVWSVGVTLMVLLAGVPPPHRIAKDWKRILNGEVSRLPRGTPPRFGRLVAAMLVPVPETRPSATAALSSAAWLLGDGRMMSWRAAKEARVRSRMEASGGVDEADVGAARGFGPRVGSDRSAVRPSAGGSVAIGAASPKTKSRFAPGGASASASGGRSDGSPLGPKFAGYDLEPAWKESGRNPRGSTVHWTFPKSASDPAPAMPPRRPSVDQELHGAARRARTDSRRSKFERTAAFVLSVALGRDKTAALVSALREAGYDDDGGGGEREGEQTRGRAPETRKRPAAAPASVPAGKPRVRGSTQPTIAFATGSQLASQKTGSQLASRPGRVSNGGAGKGAAGPGPGVERQRCPICDLAFPGTWLNGDVNAHIDECIANTVL</sequence>
<dbReference type="SUPFAM" id="SSF56112">
    <property type="entry name" value="Protein kinase-like (PK-like)"/>
    <property type="match status" value="1"/>
</dbReference>
<feature type="compositionally biased region" description="Polar residues" evidence="7">
    <location>
        <begin position="1102"/>
        <end position="1114"/>
    </location>
</feature>
<feature type="region of interest" description="Disordered" evidence="7">
    <location>
        <begin position="883"/>
        <end position="1003"/>
    </location>
</feature>
<evidence type="ECO:0000256" key="6">
    <source>
        <dbReference type="PROSITE-ProRule" id="PRU10141"/>
    </source>
</evidence>
<keyword evidence="4" id="KW-0418">Kinase</keyword>
<reference evidence="10" key="1">
    <citation type="submission" date="2021-01" db="EMBL/GenBank/DDBJ databases">
        <authorList>
            <person name="Corre E."/>
            <person name="Pelletier E."/>
            <person name="Niang G."/>
            <person name="Scheremetjew M."/>
            <person name="Finn R."/>
            <person name="Kale V."/>
            <person name="Holt S."/>
            <person name="Cochrane G."/>
            <person name="Meng A."/>
            <person name="Brown T."/>
            <person name="Cohen L."/>
        </authorList>
    </citation>
    <scope>NUCLEOTIDE SEQUENCE</scope>
    <source>
        <strain evidence="10">CCMP1723</strain>
    </source>
</reference>
<evidence type="ECO:0000313" key="10">
    <source>
        <dbReference type="EMBL" id="CAD8513425.1"/>
    </source>
</evidence>
<feature type="compositionally biased region" description="Low complexity" evidence="7">
    <location>
        <begin position="935"/>
        <end position="951"/>
    </location>
</feature>
<evidence type="ECO:0000256" key="2">
    <source>
        <dbReference type="ARBA" id="ARBA00022679"/>
    </source>
</evidence>
<dbReference type="GO" id="GO:0004674">
    <property type="term" value="F:protein serine/threonine kinase activity"/>
    <property type="evidence" value="ECO:0007669"/>
    <property type="project" value="UniProtKB-KW"/>
</dbReference>
<dbReference type="InterPro" id="IPR000719">
    <property type="entry name" value="Prot_kinase_dom"/>
</dbReference>
<dbReference type="PANTHER" id="PTHR24349">
    <property type="entry name" value="SERINE/THREONINE-PROTEIN KINASE"/>
    <property type="match status" value="1"/>
</dbReference>
<feature type="region of interest" description="Disordered" evidence="7">
    <location>
        <begin position="1102"/>
        <end position="1135"/>
    </location>
</feature>
<feature type="region of interest" description="Disordered" evidence="7">
    <location>
        <begin position="130"/>
        <end position="150"/>
    </location>
</feature>
<dbReference type="EMBL" id="HBEQ01001073">
    <property type="protein sequence ID" value="CAD8513425.1"/>
    <property type="molecule type" value="Transcribed_RNA"/>
</dbReference>
<gene>
    <name evidence="10" type="ORF">MCOM1403_LOCUS850</name>
</gene>
<dbReference type="Pfam" id="PF00481">
    <property type="entry name" value="PP2C"/>
    <property type="match status" value="1"/>
</dbReference>
<dbReference type="Gene3D" id="1.10.510.10">
    <property type="entry name" value="Transferase(Phosphotransferase) domain 1"/>
    <property type="match status" value="1"/>
</dbReference>
<evidence type="ECO:0000259" key="8">
    <source>
        <dbReference type="PROSITE" id="PS50011"/>
    </source>
</evidence>
<feature type="region of interest" description="Disordered" evidence="7">
    <location>
        <begin position="492"/>
        <end position="534"/>
    </location>
</feature>